<keyword evidence="9" id="KW-1185">Reference proteome</keyword>
<dbReference type="GO" id="GO:0000287">
    <property type="term" value="F:magnesium ion binding"/>
    <property type="evidence" value="ECO:0007669"/>
    <property type="project" value="UniProtKB-UniRule"/>
</dbReference>
<dbReference type="SUPFAM" id="SSF88723">
    <property type="entry name" value="PIN domain-like"/>
    <property type="match status" value="1"/>
</dbReference>
<dbReference type="HAMAP" id="MF_00265">
    <property type="entry name" value="VapC_Nob1"/>
    <property type="match status" value="1"/>
</dbReference>
<dbReference type="AlphaFoldDB" id="A0A2L2BR89"/>
<dbReference type="InterPro" id="IPR022907">
    <property type="entry name" value="VapC_family"/>
</dbReference>
<dbReference type="KEGG" id="psai:C3B54_111231"/>
<dbReference type="InterPro" id="IPR029060">
    <property type="entry name" value="PIN-like_dom_sf"/>
</dbReference>
<dbReference type="OrthoDB" id="1525146at2"/>
<dbReference type="Proteomes" id="UP000243077">
    <property type="component" value="Chromosome"/>
</dbReference>
<evidence type="ECO:0000256" key="5">
    <source>
        <dbReference type="ARBA" id="ARBA00022842"/>
    </source>
</evidence>
<feature type="binding site" evidence="6">
    <location>
        <position position="92"/>
    </location>
    <ligand>
        <name>Mg(2+)</name>
        <dbReference type="ChEBI" id="CHEBI:18420"/>
    </ligand>
</feature>
<evidence type="ECO:0000313" key="8">
    <source>
        <dbReference type="EMBL" id="AVG24181.1"/>
    </source>
</evidence>
<dbReference type="EMBL" id="CP026923">
    <property type="protein sequence ID" value="AVG24181.1"/>
    <property type="molecule type" value="Genomic_DNA"/>
</dbReference>
<proteinExistence type="inferred from homology"/>
<dbReference type="GO" id="GO:0004540">
    <property type="term" value="F:RNA nuclease activity"/>
    <property type="evidence" value="ECO:0007669"/>
    <property type="project" value="InterPro"/>
</dbReference>
<evidence type="ECO:0000256" key="3">
    <source>
        <dbReference type="ARBA" id="ARBA00022723"/>
    </source>
</evidence>
<name>A0A2L2BR89_9MICO</name>
<dbReference type="EC" id="3.1.-.-" evidence="6"/>
<keyword evidence="2 6" id="KW-0540">Nuclease</keyword>
<feature type="domain" description="PIN" evidence="7">
    <location>
        <begin position="4"/>
        <end position="118"/>
    </location>
</feature>
<keyword evidence="5 6" id="KW-0460">Magnesium</keyword>
<evidence type="ECO:0000313" key="9">
    <source>
        <dbReference type="Proteomes" id="UP000243077"/>
    </source>
</evidence>
<dbReference type="Gene3D" id="3.40.50.1010">
    <property type="entry name" value="5'-nuclease"/>
    <property type="match status" value="1"/>
</dbReference>
<keyword evidence="6" id="KW-0800">Toxin</keyword>
<protein>
    <recommendedName>
        <fullName evidence="6">Ribonuclease VapC</fullName>
        <shortName evidence="6">RNase VapC</shortName>
        <ecNumber evidence="6">3.1.-.-</ecNumber>
    </recommendedName>
    <alternativeName>
        <fullName evidence="6">Toxin VapC</fullName>
    </alternativeName>
</protein>
<evidence type="ECO:0000256" key="6">
    <source>
        <dbReference type="HAMAP-Rule" id="MF_00265"/>
    </source>
</evidence>
<gene>
    <name evidence="6" type="primary">vapC</name>
    <name evidence="8" type="ORF">C3B54_111231</name>
</gene>
<organism evidence="8 9">
    <name type="scientific">Pontimonas salivibrio</name>
    <dbReference type="NCBI Taxonomy" id="1159327"/>
    <lineage>
        <taxon>Bacteria</taxon>
        <taxon>Bacillati</taxon>
        <taxon>Actinomycetota</taxon>
        <taxon>Actinomycetes</taxon>
        <taxon>Micrococcales</taxon>
        <taxon>Microbacteriaceae</taxon>
        <taxon>Pontimonas</taxon>
    </lineage>
</organism>
<dbReference type="GO" id="GO:0090729">
    <property type="term" value="F:toxin activity"/>
    <property type="evidence" value="ECO:0007669"/>
    <property type="project" value="UniProtKB-KW"/>
</dbReference>
<keyword evidence="1 6" id="KW-1277">Toxin-antitoxin system</keyword>
<comment type="function">
    <text evidence="6">Toxic component of a toxin-antitoxin (TA) system. An RNase.</text>
</comment>
<dbReference type="GO" id="GO:0016787">
    <property type="term" value="F:hydrolase activity"/>
    <property type="evidence" value="ECO:0007669"/>
    <property type="project" value="UniProtKB-KW"/>
</dbReference>
<accession>A0A2L2BR89</accession>
<feature type="binding site" evidence="6">
    <location>
        <position position="7"/>
    </location>
    <ligand>
        <name>Mg(2+)</name>
        <dbReference type="ChEBI" id="CHEBI:18420"/>
    </ligand>
</feature>
<keyword evidence="4 6" id="KW-0378">Hydrolase</keyword>
<dbReference type="Pfam" id="PF01850">
    <property type="entry name" value="PIN"/>
    <property type="match status" value="1"/>
</dbReference>
<comment type="similarity">
    <text evidence="6">Belongs to the PINc/VapC protein family.</text>
</comment>
<evidence type="ECO:0000256" key="1">
    <source>
        <dbReference type="ARBA" id="ARBA00022649"/>
    </source>
</evidence>
<dbReference type="InterPro" id="IPR002716">
    <property type="entry name" value="PIN_dom"/>
</dbReference>
<keyword evidence="3 6" id="KW-0479">Metal-binding</keyword>
<dbReference type="RefSeq" id="WP_104913695.1">
    <property type="nucleotide sequence ID" value="NZ_CP026923.1"/>
</dbReference>
<evidence type="ECO:0000259" key="7">
    <source>
        <dbReference type="Pfam" id="PF01850"/>
    </source>
</evidence>
<sequence>MSLVYLDTSAAVKLAMSEPESDALRGWMGATEGDLLSSSLLVTEILRACHPHGPDATIAARGVIDRINFVEVDRSILEIAAYLAPAAMRTLDAIHLATALGKLPFLRALVTYDKRLAVACRDHGVSVVSPGVDL</sequence>
<evidence type="ECO:0000256" key="4">
    <source>
        <dbReference type="ARBA" id="ARBA00022801"/>
    </source>
</evidence>
<dbReference type="CDD" id="cd09874">
    <property type="entry name" value="PIN_MT3492-like"/>
    <property type="match status" value="1"/>
</dbReference>
<reference evidence="8 9" key="1">
    <citation type="submission" date="2018-02" db="EMBL/GenBank/DDBJ databases">
        <title>Complete genome of the streamlined marine actinobacterium Pontimonas salivibrio CL-TW6 adapted to coastal planktonic lifestype.</title>
        <authorList>
            <person name="Cho B.C."/>
            <person name="Hardies S.C."/>
            <person name="Jang G.I."/>
            <person name="Hwang C.Y."/>
        </authorList>
    </citation>
    <scope>NUCLEOTIDE SEQUENCE [LARGE SCALE GENOMIC DNA]</scope>
    <source>
        <strain evidence="8 9">CL-TW6</strain>
    </source>
</reference>
<comment type="cofactor">
    <cofactor evidence="6">
        <name>Mg(2+)</name>
        <dbReference type="ChEBI" id="CHEBI:18420"/>
    </cofactor>
</comment>
<evidence type="ECO:0000256" key="2">
    <source>
        <dbReference type="ARBA" id="ARBA00022722"/>
    </source>
</evidence>